<evidence type="ECO:0000313" key="11">
    <source>
        <dbReference type="EMBL" id="RDI73739.1"/>
    </source>
</evidence>
<reference evidence="12" key="2">
    <citation type="journal article" date="2019" name="MicrobiologyOpen">
        <title>High-quality draft genome sequence of Gaiella occulta isolated from a 150 meter deep mineral water borehole and comparison with the genome sequences of other deep-branching lineages of the phylum Actinobacteria.</title>
        <authorList>
            <person name="Severino R."/>
            <person name="Froufe H.J.C."/>
            <person name="Barroso C."/>
            <person name="Albuquerque L."/>
            <person name="Lobo-da-Cunha A."/>
            <person name="da Costa M.S."/>
            <person name="Egas C."/>
        </authorList>
    </citation>
    <scope>NUCLEOTIDE SEQUENCE [LARGE SCALE GENOMIC DNA]</scope>
    <source>
        <strain evidence="12">F2-233</strain>
    </source>
</reference>
<keyword evidence="6" id="KW-0239">DNA-directed DNA polymerase</keyword>
<dbReference type="SUPFAM" id="SSF48019">
    <property type="entry name" value="post-AAA+ oligomerization domain-like"/>
    <property type="match status" value="1"/>
</dbReference>
<protein>
    <recommendedName>
        <fullName evidence="2">DNA polymerase III subunit delta</fullName>
        <ecNumber evidence="1">2.7.7.7</ecNumber>
    </recommendedName>
</protein>
<dbReference type="NCBIfam" id="TIGR01128">
    <property type="entry name" value="holA"/>
    <property type="match status" value="1"/>
</dbReference>
<evidence type="ECO:0000256" key="3">
    <source>
        <dbReference type="ARBA" id="ARBA00022679"/>
    </source>
</evidence>
<proteinExistence type="inferred from homology"/>
<dbReference type="GO" id="GO:0003887">
    <property type="term" value="F:DNA-directed DNA polymerase activity"/>
    <property type="evidence" value="ECO:0007669"/>
    <property type="project" value="UniProtKB-KW"/>
</dbReference>
<evidence type="ECO:0000256" key="8">
    <source>
        <dbReference type="ARBA" id="ARBA00049244"/>
    </source>
</evidence>
<dbReference type="Proteomes" id="UP000254134">
    <property type="component" value="Unassembled WGS sequence"/>
</dbReference>
<evidence type="ECO:0000259" key="10">
    <source>
        <dbReference type="Pfam" id="PF21694"/>
    </source>
</evidence>
<evidence type="ECO:0000256" key="7">
    <source>
        <dbReference type="ARBA" id="ARBA00034754"/>
    </source>
</evidence>
<dbReference type="PANTHER" id="PTHR34388:SF1">
    <property type="entry name" value="DNA POLYMERASE III SUBUNIT DELTA"/>
    <property type="match status" value="1"/>
</dbReference>
<evidence type="ECO:0000256" key="6">
    <source>
        <dbReference type="ARBA" id="ARBA00022932"/>
    </source>
</evidence>
<comment type="catalytic activity">
    <reaction evidence="8">
        <text>DNA(n) + a 2'-deoxyribonucleoside 5'-triphosphate = DNA(n+1) + diphosphate</text>
        <dbReference type="Rhea" id="RHEA:22508"/>
        <dbReference type="Rhea" id="RHEA-COMP:17339"/>
        <dbReference type="Rhea" id="RHEA-COMP:17340"/>
        <dbReference type="ChEBI" id="CHEBI:33019"/>
        <dbReference type="ChEBI" id="CHEBI:61560"/>
        <dbReference type="ChEBI" id="CHEBI:173112"/>
        <dbReference type="EC" id="2.7.7.7"/>
    </reaction>
</comment>
<name>A0A7M2YVY0_9ACTN</name>
<keyword evidence="4" id="KW-0548">Nucleotidyltransferase</keyword>
<evidence type="ECO:0000256" key="4">
    <source>
        <dbReference type="ARBA" id="ARBA00022695"/>
    </source>
</evidence>
<evidence type="ECO:0000256" key="2">
    <source>
        <dbReference type="ARBA" id="ARBA00017703"/>
    </source>
</evidence>
<dbReference type="Gene3D" id="1.20.272.10">
    <property type="match status" value="1"/>
</dbReference>
<keyword evidence="3" id="KW-0808">Transferase</keyword>
<dbReference type="GO" id="GO:0009360">
    <property type="term" value="C:DNA polymerase III complex"/>
    <property type="evidence" value="ECO:0007669"/>
    <property type="project" value="InterPro"/>
</dbReference>
<dbReference type="AlphaFoldDB" id="A0A7M2YVY0"/>
<dbReference type="InterPro" id="IPR010372">
    <property type="entry name" value="DNA_pol3_delta_N"/>
</dbReference>
<dbReference type="GO" id="GO:0006261">
    <property type="term" value="P:DNA-templated DNA replication"/>
    <property type="evidence" value="ECO:0007669"/>
    <property type="project" value="TreeGrafter"/>
</dbReference>
<feature type="domain" description="DNA polymerase III delta subunit-like C-terminal" evidence="10">
    <location>
        <begin position="205"/>
        <end position="310"/>
    </location>
</feature>
<keyword evidence="5" id="KW-0235">DNA replication</keyword>
<reference evidence="11 12" key="1">
    <citation type="submission" date="2018-07" db="EMBL/GenBank/DDBJ databases">
        <title>High-quality-draft genome sequence of Gaiella occulta.</title>
        <authorList>
            <person name="Severino R."/>
            <person name="Froufe H.J.C."/>
            <person name="Rainey F.A."/>
            <person name="Barroso C."/>
            <person name="Albuquerque L."/>
            <person name="Lobo-Da-Cunha A."/>
            <person name="Da Costa M.S."/>
            <person name="Egas C."/>
        </authorList>
    </citation>
    <scope>NUCLEOTIDE SEQUENCE [LARGE SCALE GENOMIC DNA]</scope>
    <source>
        <strain evidence="11 12">F2-233</strain>
    </source>
</reference>
<comment type="caution">
    <text evidence="11">The sequence shown here is derived from an EMBL/GenBank/DDBJ whole genome shotgun (WGS) entry which is preliminary data.</text>
</comment>
<dbReference type="EMBL" id="QQZY01000007">
    <property type="protein sequence ID" value="RDI73739.1"/>
    <property type="molecule type" value="Genomic_DNA"/>
</dbReference>
<dbReference type="InterPro" id="IPR005790">
    <property type="entry name" value="DNA_polIII_delta"/>
</dbReference>
<dbReference type="Gene3D" id="1.10.8.60">
    <property type="match status" value="1"/>
</dbReference>
<feature type="domain" description="DNA polymerase III delta N-terminal" evidence="9">
    <location>
        <begin position="11"/>
        <end position="132"/>
    </location>
</feature>
<gene>
    <name evidence="11" type="ORF">Gocc_2652</name>
</gene>
<dbReference type="Gene3D" id="3.40.50.300">
    <property type="entry name" value="P-loop containing nucleotide triphosphate hydrolases"/>
    <property type="match status" value="1"/>
</dbReference>
<dbReference type="EC" id="2.7.7.7" evidence="1"/>
<dbReference type="Pfam" id="PF21694">
    <property type="entry name" value="DNA_pol3_delta_C"/>
    <property type="match status" value="1"/>
</dbReference>
<organism evidence="11 12">
    <name type="scientific">Gaiella occulta</name>
    <dbReference type="NCBI Taxonomy" id="1002870"/>
    <lineage>
        <taxon>Bacteria</taxon>
        <taxon>Bacillati</taxon>
        <taxon>Actinomycetota</taxon>
        <taxon>Thermoleophilia</taxon>
        <taxon>Gaiellales</taxon>
        <taxon>Gaiellaceae</taxon>
        <taxon>Gaiella</taxon>
    </lineage>
</organism>
<sequence>MAESHALKPVYLINGSDRPKIETAVQRLRRHFDPQSVDLVSAQEMSGADVVDLCNAGSLFGDRRLVVVDRVDGRRNADDRLVQAWKAADIAAISAYLASPAPATTLALLSEALKKDAPLVKAVAKAGQVLEYSHARRQIAGWVAERFRAAGVRADTDACVALVQLVGDRDLHALATEIDKVATWAGGEPVGQREIELLVAPRQETPIFQLTDAWAQRETGRVLSISEMLFERGEAAPRLAGAIAGHLSKLRQLKRLGGAGLSARDAAARLRMHPFYGEKLARQAEGFSEEELDRATVRLSELDLALKGGSRLAPDLELQRALVDVSREPGRLPGS</sequence>
<dbReference type="OrthoDB" id="5243879at2"/>
<comment type="similarity">
    <text evidence="7">Belongs to the DNA polymerase HolA subunit family.</text>
</comment>
<evidence type="ECO:0000313" key="12">
    <source>
        <dbReference type="Proteomes" id="UP000254134"/>
    </source>
</evidence>
<dbReference type="Pfam" id="PF06144">
    <property type="entry name" value="DNA_pol3_delta"/>
    <property type="match status" value="1"/>
</dbReference>
<dbReference type="GO" id="GO:0003677">
    <property type="term" value="F:DNA binding"/>
    <property type="evidence" value="ECO:0007669"/>
    <property type="project" value="InterPro"/>
</dbReference>
<dbReference type="RefSeq" id="WP_114797050.1">
    <property type="nucleotide sequence ID" value="NZ_QQZY01000007.1"/>
</dbReference>
<evidence type="ECO:0000256" key="5">
    <source>
        <dbReference type="ARBA" id="ARBA00022705"/>
    </source>
</evidence>
<evidence type="ECO:0000259" key="9">
    <source>
        <dbReference type="Pfam" id="PF06144"/>
    </source>
</evidence>
<dbReference type="InterPro" id="IPR008921">
    <property type="entry name" value="DNA_pol3_clamp-load_cplx_C"/>
</dbReference>
<dbReference type="InterPro" id="IPR048466">
    <property type="entry name" value="DNA_pol3_delta-like_C"/>
</dbReference>
<dbReference type="PANTHER" id="PTHR34388">
    <property type="entry name" value="DNA POLYMERASE III SUBUNIT DELTA"/>
    <property type="match status" value="1"/>
</dbReference>
<dbReference type="SUPFAM" id="SSF52540">
    <property type="entry name" value="P-loop containing nucleoside triphosphate hydrolases"/>
    <property type="match status" value="1"/>
</dbReference>
<dbReference type="InterPro" id="IPR027417">
    <property type="entry name" value="P-loop_NTPase"/>
</dbReference>
<keyword evidence="12" id="KW-1185">Reference proteome</keyword>
<accession>A0A7M2YVY0</accession>
<evidence type="ECO:0000256" key="1">
    <source>
        <dbReference type="ARBA" id="ARBA00012417"/>
    </source>
</evidence>